<evidence type="ECO:0000259" key="2">
    <source>
        <dbReference type="Pfam" id="PF02517"/>
    </source>
</evidence>
<feature type="transmembrane region" description="Helical" evidence="1">
    <location>
        <begin position="115"/>
        <end position="139"/>
    </location>
</feature>
<dbReference type="GO" id="GO:0006508">
    <property type="term" value="P:proteolysis"/>
    <property type="evidence" value="ECO:0007669"/>
    <property type="project" value="UniProtKB-KW"/>
</dbReference>
<feature type="domain" description="CAAX prenyl protease 2/Lysostaphin resistance protein A-like" evidence="2">
    <location>
        <begin position="159"/>
        <end position="246"/>
    </location>
</feature>
<dbReference type="Proteomes" id="UP000574276">
    <property type="component" value="Unassembled WGS sequence"/>
</dbReference>
<keyword evidence="1" id="KW-1133">Transmembrane helix</keyword>
<dbReference type="AlphaFoldDB" id="A0A839JVI5"/>
<organism evidence="3 4">
    <name type="scientific">Variimorphobacter saccharofermentans</name>
    <dbReference type="NCBI Taxonomy" id="2755051"/>
    <lineage>
        <taxon>Bacteria</taxon>
        <taxon>Bacillati</taxon>
        <taxon>Bacillota</taxon>
        <taxon>Clostridia</taxon>
        <taxon>Lachnospirales</taxon>
        <taxon>Lachnospiraceae</taxon>
        <taxon>Variimorphobacter</taxon>
    </lineage>
</organism>
<dbReference type="InterPro" id="IPR003675">
    <property type="entry name" value="Rce1/LyrA-like_dom"/>
</dbReference>
<dbReference type="GO" id="GO:0008237">
    <property type="term" value="F:metallopeptidase activity"/>
    <property type="evidence" value="ECO:0007669"/>
    <property type="project" value="UniProtKB-KW"/>
</dbReference>
<keyword evidence="3" id="KW-0482">Metalloprotease</keyword>
<keyword evidence="3" id="KW-0378">Hydrolase</keyword>
<dbReference type="PANTHER" id="PTHR36435:SF1">
    <property type="entry name" value="CAAX AMINO TERMINAL PROTEASE FAMILY PROTEIN"/>
    <property type="match status" value="1"/>
</dbReference>
<reference evidence="3 4" key="1">
    <citation type="submission" date="2020-07" db="EMBL/GenBank/DDBJ databases">
        <title>Characterization and genome sequencing of isolate MD1, a novel member within the family Lachnospiraceae.</title>
        <authorList>
            <person name="Rettenmaier R."/>
            <person name="Di Bello L."/>
            <person name="Zinser C."/>
            <person name="Scheitz K."/>
            <person name="Liebl W."/>
            <person name="Zverlov V."/>
        </authorList>
    </citation>
    <scope>NUCLEOTIDE SEQUENCE [LARGE SCALE GENOMIC DNA]</scope>
    <source>
        <strain evidence="3 4">MD1</strain>
    </source>
</reference>
<dbReference type="EMBL" id="JACEGA010000001">
    <property type="protein sequence ID" value="MBB2181653.1"/>
    <property type="molecule type" value="Genomic_DNA"/>
</dbReference>
<keyword evidence="1" id="KW-0472">Membrane</keyword>
<evidence type="ECO:0000313" key="3">
    <source>
        <dbReference type="EMBL" id="MBB2181653.1"/>
    </source>
</evidence>
<feature type="transmembrane region" description="Helical" evidence="1">
    <location>
        <begin position="212"/>
        <end position="228"/>
    </location>
</feature>
<name>A0A839JVI5_9FIRM</name>
<proteinExistence type="predicted"/>
<protein>
    <submittedName>
        <fullName evidence="3">CPBP family intramembrane metalloprotease</fullName>
    </submittedName>
</protein>
<keyword evidence="3" id="KW-0645">Protease</keyword>
<dbReference type="Pfam" id="PF02517">
    <property type="entry name" value="Rce1-like"/>
    <property type="match status" value="1"/>
</dbReference>
<dbReference type="RefSeq" id="WP_228351422.1">
    <property type="nucleotide sequence ID" value="NZ_JACEGA010000001.1"/>
</dbReference>
<dbReference type="InterPro" id="IPR052710">
    <property type="entry name" value="CAAX_protease"/>
</dbReference>
<feature type="transmembrane region" description="Helical" evidence="1">
    <location>
        <begin position="73"/>
        <end position="95"/>
    </location>
</feature>
<dbReference type="PANTHER" id="PTHR36435">
    <property type="entry name" value="SLR1288 PROTEIN"/>
    <property type="match status" value="1"/>
</dbReference>
<feature type="transmembrane region" description="Helical" evidence="1">
    <location>
        <begin position="301"/>
        <end position="324"/>
    </location>
</feature>
<keyword evidence="4" id="KW-1185">Reference proteome</keyword>
<feature type="transmembrane region" description="Helical" evidence="1">
    <location>
        <begin position="259"/>
        <end position="281"/>
    </location>
</feature>
<feature type="transmembrane region" description="Helical" evidence="1">
    <location>
        <begin position="39"/>
        <end position="61"/>
    </location>
</feature>
<accession>A0A839JVI5</accession>
<evidence type="ECO:0000256" key="1">
    <source>
        <dbReference type="SAM" id="Phobius"/>
    </source>
</evidence>
<evidence type="ECO:0000313" key="4">
    <source>
        <dbReference type="Proteomes" id="UP000574276"/>
    </source>
</evidence>
<dbReference type="GO" id="GO:0080120">
    <property type="term" value="P:CAAX-box protein maturation"/>
    <property type="evidence" value="ECO:0007669"/>
    <property type="project" value="UniProtKB-ARBA"/>
</dbReference>
<keyword evidence="1" id="KW-0812">Transmembrane</keyword>
<sequence length="325" mass="36658">MDQNNIEMIDTELYDQSSDQNYEYDMEQGIDPKKVITRVGLALFAMGFVSQLFQVVINTILTRFLPEVPETNWYIWLLTSVTIIGIGLPVFYLLVRKIPDSPKGEKVKLKISHFLGIFLVCAGAMYLSNLFGTIINFLISLLKGDDIANPALDAMSNNNFAITFLYVALIAPIVEEIIFRKLLLEKLRRFGDIPAMLLSGIAFGLYHMNLAQFVYASVLGIIFAYVVLKTNTIKYTIVLHMMINAMGTSFLPLVSDQNYIAIILMPIWVFTAIIVGILLFVLNRKQIVFHKSSYPIQKSVYILNAGTILFSLFCIIIIVAVTIWG</sequence>
<dbReference type="GO" id="GO:0004175">
    <property type="term" value="F:endopeptidase activity"/>
    <property type="evidence" value="ECO:0007669"/>
    <property type="project" value="UniProtKB-ARBA"/>
</dbReference>
<gene>
    <name evidence="3" type="ORF">H0486_02020</name>
</gene>
<comment type="caution">
    <text evidence="3">The sequence shown here is derived from an EMBL/GenBank/DDBJ whole genome shotgun (WGS) entry which is preliminary data.</text>
</comment>
<feature type="transmembrane region" description="Helical" evidence="1">
    <location>
        <begin position="159"/>
        <end position="178"/>
    </location>
</feature>